<proteinExistence type="predicted"/>
<evidence type="ECO:0000313" key="2">
    <source>
        <dbReference type="Proteomes" id="UP000183371"/>
    </source>
</evidence>
<organism evidence="1 2">
    <name type="scientific">Pseudovibrio denitrificans</name>
    <dbReference type="NCBI Taxonomy" id="258256"/>
    <lineage>
        <taxon>Bacteria</taxon>
        <taxon>Pseudomonadati</taxon>
        <taxon>Pseudomonadota</taxon>
        <taxon>Alphaproteobacteria</taxon>
        <taxon>Hyphomicrobiales</taxon>
        <taxon>Stappiaceae</taxon>
        <taxon>Pseudovibrio</taxon>
    </lineage>
</organism>
<evidence type="ECO:0000313" key="1">
    <source>
        <dbReference type="EMBL" id="SFU09430.1"/>
    </source>
</evidence>
<reference evidence="2" key="1">
    <citation type="submission" date="2016-10" db="EMBL/GenBank/DDBJ databases">
        <authorList>
            <person name="Varghese N."/>
            <person name="Submissions S."/>
        </authorList>
    </citation>
    <scope>NUCLEOTIDE SEQUENCE [LARGE SCALE GENOMIC DNA]</scope>
    <source>
        <strain evidence="2">DSM 17465</strain>
    </source>
</reference>
<dbReference type="Proteomes" id="UP000183371">
    <property type="component" value="Unassembled WGS sequence"/>
</dbReference>
<dbReference type="RefSeq" id="WP_128647376.1">
    <property type="nucleotide sequence ID" value="NZ_FPBD01000008.1"/>
</dbReference>
<dbReference type="EMBL" id="FPBD01000008">
    <property type="protein sequence ID" value="SFU09430.1"/>
    <property type="molecule type" value="Genomic_DNA"/>
</dbReference>
<accession>A0A1I7DCP2</accession>
<keyword evidence="2" id="KW-1185">Reference proteome</keyword>
<protein>
    <submittedName>
        <fullName evidence="1">Uncharacterized protein</fullName>
    </submittedName>
</protein>
<sequence>MAELDFLKEEGSSFCQELESLQLASCHLNNLVEALNIVLTNRLEHTREYDMLLTINQAILGHNDELQLRSNRVLELLQHPHAD</sequence>
<dbReference type="AlphaFoldDB" id="A0A1I7DCP2"/>
<gene>
    <name evidence="1" type="ORF">SAMN05444141_108151</name>
</gene>
<name>A0A1I7DCP2_9HYPH</name>